<organism evidence="2 3">
    <name type="scientific">Marmota monax</name>
    <name type="common">Woodchuck</name>
    <dbReference type="NCBI Taxonomy" id="9995"/>
    <lineage>
        <taxon>Eukaryota</taxon>
        <taxon>Metazoa</taxon>
        <taxon>Chordata</taxon>
        <taxon>Craniata</taxon>
        <taxon>Vertebrata</taxon>
        <taxon>Euteleostomi</taxon>
        <taxon>Mammalia</taxon>
        <taxon>Eutheria</taxon>
        <taxon>Euarchontoglires</taxon>
        <taxon>Glires</taxon>
        <taxon>Rodentia</taxon>
        <taxon>Sciuromorpha</taxon>
        <taxon>Sciuridae</taxon>
        <taxon>Xerinae</taxon>
        <taxon>Marmotini</taxon>
        <taxon>Marmota</taxon>
    </lineage>
</organism>
<dbReference type="Proteomes" id="UP000335636">
    <property type="component" value="Unassembled WGS sequence"/>
</dbReference>
<evidence type="ECO:0008006" key="4">
    <source>
        <dbReference type="Google" id="ProtNLM"/>
    </source>
</evidence>
<reference evidence="2" key="1">
    <citation type="submission" date="2019-04" db="EMBL/GenBank/DDBJ databases">
        <authorList>
            <person name="Alioto T."/>
            <person name="Alioto T."/>
        </authorList>
    </citation>
    <scope>NUCLEOTIDE SEQUENCE [LARGE SCALE GENOMIC DNA]</scope>
</reference>
<dbReference type="EMBL" id="CABDUW010002216">
    <property type="protein sequence ID" value="VTJ85920.1"/>
    <property type="molecule type" value="Genomic_DNA"/>
</dbReference>
<keyword evidence="1" id="KW-0732">Signal</keyword>
<feature type="signal peptide" evidence="1">
    <location>
        <begin position="1"/>
        <end position="31"/>
    </location>
</feature>
<protein>
    <recommendedName>
        <fullName evidence="4">Secreted protein</fullName>
    </recommendedName>
</protein>
<evidence type="ECO:0000313" key="3">
    <source>
        <dbReference type="Proteomes" id="UP000335636"/>
    </source>
</evidence>
<comment type="caution">
    <text evidence="2">The sequence shown here is derived from an EMBL/GenBank/DDBJ whole genome shotgun (WGS) entry which is preliminary data.</text>
</comment>
<sequence length="73" mass="8208">MALRAAALIEIPHSLLELLSLLICSEPLCQAAGRTKRSKKRRLAPGRLVAQSRRRFAPICFLFRFAQGREAEC</sequence>
<name>A0A5E4CX84_MARMO</name>
<feature type="chain" id="PRO_5022915589" description="Secreted protein" evidence="1">
    <location>
        <begin position="32"/>
        <end position="73"/>
    </location>
</feature>
<dbReference type="AlphaFoldDB" id="A0A5E4CX84"/>
<evidence type="ECO:0000313" key="2">
    <source>
        <dbReference type="EMBL" id="VTJ85920.1"/>
    </source>
</evidence>
<gene>
    <name evidence="2" type="ORF">MONAX_5E014938</name>
</gene>
<keyword evidence="3" id="KW-1185">Reference proteome</keyword>
<evidence type="ECO:0000256" key="1">
    <source>
        <dbReference type="SAM" id="SignalP"/>
    </source>
</evidence>
<accession>A0A5E4CX84</accession>
<proteinExistence type="predicted"/>
<feature type="non-terminal residue" evidence="2">
    <location>
        <position position="73"/>
    </location>
</feature>